<dbReference type="InterPro" id="IPR015943">
    <property type="entry name" value="WD40/YVTN_repeat-like_dom_sf"/>
</dbReference>
<evidence type="ECO:0000313" key="3">
    <source>
        <dbReference type="Proteomes" id="UP001147747"/>
    </source>
</evidence>
<dbReference type="Gene3D" id="2.130.10.10">
    <property type="entry name" value="YVTN repeat-like/Quinoprotein amine dehydrogenase"/>
    <property type="match status" value="2"/>
</dbReference>
<dbReference type="PANTHER" id="PTHR47197:SF3">
    <property type="entry name" value="DIHYDRO-HEME D1 DEHYDROGENASE"/>
    <property type="match status" value="1"/>
</dbReference>
<reference evidence="2" key="1">
    <citation type="submission" date="2022-12" db="EMBL/GenBank/DDBJ databases">
        <authorList>
            <person name="Petersen C."/>
        </authorList>
    </citation>
    <scope>NUCLEOTIDE SEQUENCE</scope>
    <source>
        <strain evidence="2">IBT 29677</strain>
    </source>
</reference>
<accession>A0A9W9W4L0</accession>
<feature type="chain" id="PRO_5040842271" evidence="1">
    <location>
        <begin position="21"/>
        <end position="406"/>
    </location>
</feature>
<dbReference type="Pfam" id="PF10282">
    <property type="entry name" value="Lactonase"/>
    <property type="match status" value="1"/>
</dbReference>
<comment type="caution">
    <text evidence="2">The sequence shown here is derived from an EMBL/GenBank/DDBJ whole genome shotgun (WGS) entry which is preliminary data.</text>
</comment>
<keyword evidence="1" id="KW-0732">Signal</keyword>
<organism evidence="2 3">
    <name type="scientific">Penicillium cosmopolitanum</name>
    <dbReference type="NCBI Taxonomy" id="1131564"/>
    <lineage>
        <taxon>Eukaryota</taxon>
        <taxon>Fungi</taxon>
        <taxon>Dikarya</taxon>
        <taxon>Ascomycota</taxon>
        <taxon>Pezizomycotina</taxon>
        <taxon>Eurotiomycetes</taxon>
        <taxon>Eurotiomycetidae</taxon>
        <taxon>Eurotiales</taxon>
        <taxon>Aspergillaceae</taxon>
        <taxon>Penicillium</taxon>
    </lineage>
</organism>
<dbReference type="AlphaFoldDB" id="A0A9W9W4L0"/>
<dbReference type="GeneID" id="81366783"/>
<dbReference type="OrthoDB" id="5340947at2759"/>
<dbReference type="InterPro" id="IPR019405">
    <property type="entry name" value="Lactonase_7-beta_prop"/>
</dbReference>
<feature type="signal peptide" evidence="1">
    <location>
        <begin position="1"/>
        <end position="20"/>
    </location>
</feature>
<protein>
    <submittedName>
        <fullName evidence="2">Cytochrome cd1-nitrite reductase-like protein</fullName>
    </submittedName>
</protein>
<sequence>MQRSVFFFSLFAALQILVAAQIPPATCQQAAPNQTVLHLPSANVSVPTSPWGLAYVSDGVAFISLGAFVGVLNTSTCTSHLIRTIKLPKYSIHSDGSTDDNGAAELTMSKNRKEVWVSLGPGAIVLDVEKALCGHEDAIIGELITPMFSSATQIVLSIDESYAFISQEYGSNATRGRGGVQVFEVNRERNGTISGIYIGFTELQYAVNGMALSADGKNIYVTSEATLASLMHHKDRGILSVLDVERLKFTPSKALKVSVDAGCEPVRVAVSPDGSSVWVTARASNHLVVFDATKLTTMQHYDAQIATVQVGTSPIGLVFVNGGRQIITADSNRNNFRNATTGLTVVDIDSALSGKQKFARVHTGLFPRSFSLSPDGNTLLVSQFDSNAIQSINLALFSRGQKHHAL</sequence>
<name>A0A9W9W4L0_9EURO</name>
<dbReference type="RefSeq" id="XP_056490537.1">
    <property type="nucleotide sequence ID" value="XM_056627803.1"/>
</dbReference>
<dbReference type="SUPFAM" id="SSF75011">
    <property type="entry name" value="3-carboxy-cis,cis-mucoante lactonizing enzyme"/>
    <property type="match status" value="1"/>
</dbReference>
<dbReference type="EMBL" id="JAPZBU010000005">
    <property type="protein sequence ID" value="KAJ5403295.1"/>
    <property type="molecule type" value="Genomic_DNA"/>
</dbReference>
<evidence type="ECO:0000256" key="1">
    <source>
        <dbReference type="SAM" id="SignalP"/>
    </source>
</evidence>
<dbReference type="Proteomes" id="UP001147747">
    <property type="component" value="Unassembled WGS sequence"/>
</dbReference>
<evidence type="ECO:0000313" key="2">
    <source>
        <dbReference type="EMBL" id="KAJ5403295.1"/>
    </source>
</evidence>
<gene>
    <name evidence="2" type="ORF">N7509_003166</name>
</gene>
<dbReference type="PANTHER" id="PTHR47197">
    <property type="entry name" value="PROTEIN NIRF"/>
    <property type="match status" value="1"/>
</dbReference>
<dbReference type="InterPro" id="IPR051200">
    <property type="entry name" value="Host-pathogen_enzymatic-act"/>
</dbReference>
<reference evidence="2" key="2">
    <citation type="journal article" date="2023" name="IMA Fungus">
        <title>Comparative genomic study of the Penicillium genus elucidates a diverse pangenome and 15 lateral gene transfer events.</title>
        <authorList>
            <person name="Petersen C."/>
            <person name="Sorensen T."/>
            <person name="Nielsen M.R."/>
            <person name="Sondergaard T.E."/>
            <person name="Sorensen J.L."/>
            <person name="Fitzpatrick D.A."/>
            <person name="Frisvad J.C."/>
            <person name="Nielsen K.L."/>
        </authorList>
    </citation>
    <scope>NUCLEOTIDE SEQUENCE</scope>
    <source>
        <strain evidence="2">IBT 29677</strain>
    </source>
</reference>
<keyword evidence="3" id="KW-1185">Reference proteome</keyword>
<proteinExistence type="predicted"/>